<dbReference type="InterPro" id="IPR000182">
    <property type="entry name" value="GNAT_dom"/>
</dbReference>
<protein>
    <submittedName>
        <fullName evidence="2">Protein N-acetyltransferase, RimJ/RimL family</fullName>
    </submittedName>
</protein>
<dbReference type="GO" id="GO:0008999">
    <property type="term" value="F:protein-N-terminal-alanine acetyltransferase activity"/>
    <property type="evidence" value="ECO:0007669"/>
    <property type="project" value="TreeGrafter"/>
</dbReference>
<evidence type="ECO:0000313" key="3">
    <source>
        <dbReference type="Proteomes" id="UP000181909"/>
    </source>
</evidence>
<dbReference type="InterPro" id="IPR016181">
    <property type="entry name" value="Acyl_CoA_acyltransferase"/>
</dbReference>
<dbReference type="Proteomes" id="UP000181909">
    <property type="component" value="Unassembled WGS sequence"/>
</dbReference>
<evidence type="ECO:0000259" key="1">
    <source>
        <dbReference type="Pfam" id="PF13302"/>
    </source>
</evidence>
<dbReference type="EMBL" id="FPJO01000038">
    <property type="protein sequence ID" value="SFY43601.1"/>
    <property type="molecule type" value="Genomic_DNA"/>
</dbReference>
<name>A0A1K2F756_STRAR</name>
<dbReference type="AlphaFoldDB" id="A0A1K2F756"/>
<evidence type="ECO:0000313" key="2">
    <source>
        <dbReference type="EMBL" id="SFY43601.1"/>
    </source>
</evidence>
<dbReference type="SUPFAM" id="SSF55729">
    <property type="entry name" value="Acyl-CoA N-acyltransferases (Nat)"/>
    <property type="match status" value="1"/>
</dbReference>
<dbReference type="GO" id="GO:1990189">
    <property type="term" value="F:protein N-terminal-serine acetyltransferase activity"/>
    <property type="evidence" value="ECO:0007669"/>
    <property type="project" value="TreeGrafter"/>
</dbReference>
<dbReference type="STRING" id="1893.SAMN02787144_10382"/>
<dbReference type="Pfam" id="PF13302">
    <property type="entry name" value="Acetyltransf_3"/>
    <property type="match status" value="1"/>
</dbReference>
<dbReference type="Gene3D" id="3.40.630.30">
    <property type="match status" value="1"/>
</dbReference>
<organism evidence="2 3">
    <name type="scientific">Streptomyces atratus</name>
    <dbReference type="NCBI Taxonomy" id="1893"/>
    <lineage>
        <taxon>Bacteria</taxon>
        <taxon>Bacillati</taxon>
        <taxon>Actinomycetota</taxon>
        <taxon>Actinomycetes</taxon>
        <taxon>Kitasatosporales</taxon>
        <taxon>Streptomycetaceae</taxon>
        <taxon>Streptomyces</taxon>
    </lineage>
</organism>
<proteinExistence type="predicted"/>
<feature type="domain" description="N-acetyltransferase" evidence="1">
    <location>
        <begin position="17"/>
        <end position="164"/>
    </location>
</feature>
<reference evidence="2 3" key="1">
    <citation type="submission" date="2016-11" db="EMBL/GenBank/DDBJ databases">
        <authorList>
            <person name="Jaros S."/>
            <person name="Januszkiewicz K."/>
            <person name="Wedrychowicz H."/>
        </authorList>
    </citation>
    <scope>NUCLEOTIDE SEQUENCE [LARGE SCALE GENOMIC DNA]</scope>
    <source>
        <strain evidence="2 3">OK807</strain>
    </source>
</reference>
<sequence length="213" mass="23112">MKPQHWPLYGLRLRTPRLELRLPDLELLDDLASVAADGVHAPGEMPFTVPWTAVPPEERGRAVFRHVLSTVADWSVRDWALSLAVLYEGRVVGRQDLTAKDFAVTGQVSTGSWLGLAHQGRGIGTEMRAAVLHLAFAGLGARTAVSAAMTDNPRSLGVSHRLGYLPNGLTVAAVRGAPVTLQQLQMDRARWEECRSVEVTVEGLDGCRAEFGA</sequence>
<keyword evidence="2" id="KW-0808">Transferase</keyword>
<dbReference type="InterPro" id="IPR051908">
    <property type="entry name" value="Ribosomal_N-acetyltransferase"/>
</dbReference>
<accession>A0A1K2F756</accession>
<dbReference type="GO" id="GO:0005737">
    <property type="term" value="C:cytoplasm"/>
    <property type="evidence" value="ECO:0007669"/>
    <property type="project" value="TreeGrafter"/>
</dbReference>
<gene>
    <name evidence="2" type="ORF">SAMN02787144_10382</name>
</gene>
<dbReference type="RefSeq" id="WP_177328362.1">
    <property type="nucleotide sequence ID" value="NZ_CP108276.1"/>
</dbReference>
<dbReference type="PANTHER" id="PTHR43441:SF11">
    <property type="entry name" value="RIBOSOMAL-PROTEIN-SERINE ACETYLTRANSFERASE"/>
    <property type="match status" value="1"/>
</dbReference>
<dbReference type="PANTHER" id="PTHR43441">
    <property type="entry name" value="RIBOSOMAL-PROTEIN-SERINE ACETYLTRANSFERASE"/>
    <property type="match status" value="1"/>
</dbReference>